<evidence type="ECO:0000256" key="3">
    <source>
        <dbReference type="ARBA" id="ARBA00022496"/>
    </source>
</evidence>
<dbReference type="InterPro" id="IPR036942">
    <property type="entry name" value="Beta-barrel_TonB_sf"/>
</dbReference>
<evidence type="ECO:0000256" key="4">
    <source>
        <dbReference type="ARBA" id="ARBA00022692"/>
    </source>
</evidence>
<accession>A0A644X4I4</accession>
<name>A0A644X4I4_9ZZZZ</name>
<evidence type="ECO:0000259" key="11">
    <source>
        <dbReference type="Pfam" id="PF00593"/>
    </source>
</evidence>
<keyword evidence="7" id="KW-0406">Ion transport</keyword>
<evidence type="ECO:0000256" key="9">
    <source>
        <dbReference type="ARBA" id="ARBA00023136"/>
    </source>
</evidence>
<organism evidence="12">
    <name type="scientific">bioreactor metagenome</name>
    <dbReference type="NCBI Taxonomy" id="1076179"/>
    <lineage>
        <taxon>unclassified sequences</taxon>
        <taxon>metagenomes</taxon>
        <taxon>ecological metagenomes</taxon>
    </lineage>
</organism>
<gene>
    <name evidence="12" type="ORF">SDC9_57403</name>
</gene>
<evidence type="ECO:0000256" key="5">
    <source>
        <dbReference type="ARBA" id="ARBA00022729"/>
    </source>
</evidence>
<dbReference type="GO" id="GO:0009279">
    <property type="term" value="C:cell outer membrane"/>
    <property type="evidence" value="ECO:0007669"/>
    <property type="project" value="UniProtKB-SubCell"/>
</dbReference>
<sequence>MLNDELFFNASVHYTRGKGFYEEYKTKRYYDEYGLTPDTINGVAQPTTDLVRRKWLDNHFAGLIWALNYRKNNVNASLGGGVNRYDGDHFGKVIWVKNAQQLDPDHEWYRSHSVKDDANIYLKTNVVFWEKFTATADLQYRYIQHTMKGQNDKFDWDTYSMRPLDIDKTFHFFNPKFGLTYQLNKSQDIYVSYSVANREPNRNNYTDAGKDEHPVSERLFDTELGYRVKNQRFTGGINAYYMKYKNQLVLTGKVSEIGEPLTSNVENSYRAGIELVAGMKIISGLRWNGNLTLSQNKILNYTDVAYVDYNPDDQVKTYHKSTNIAYSPDVVFNSAFSYSYGNLEAGLSSQYVGKQYLDNSSDSEKAIDSYFVNNISVRYSLPVKNIRSIDFLLMINNVFNERYETNGYAWSEFYSGDAKRYNYKYLFPQAGINFLAGVTFKF</sequence>
<protein>
    <recommendedName>
        <fullName evidence="11">TonB-dependent receptor-like beta-barrel domain-containing protein</fullName>
    </recommendedName>
</protein>
<keyword evidence="8" id="KW-0798">TonB box</keyword>
<evidence type="ECO:0000256" key="10">
    <source>
        <dbReference type="ARBA" id="ARBA00023237"/>
    </source>
</evidence>
<dbReference type="Pfam" id="PF00593">
    <property type="entry name" value="TonB_dep_Rec_b-barrel"/>
    <property type="match status" value="1"/>
</dbReference>
<dbReference type="InterPro" id="IPR000531">
    <property type="entry name" value="Beta-barrel_TonB"/>
</dbReference>
<comment type="caution">
    <text evidence="12">The sequence shown here is derived from an EMBL/GenBank/DDBJ whole genome shotgun (WGS) entry which is preliminary data.</text>
</comment>
<keyword evidence="10" id="KW-0998">Cell outer membrane</keyword>
<keyword evidence="4" id="KW-0812">Transmembrane</keyword>
<evidence type="ECO:0000256" key="2">
    <source>
        <dbReference type="ARBA" id="ARBA00022448"/>
    </source>
</evidence>
<evidence type="ECO:0000256" key="8">
    <source>
        <dbReference type="ARBA" id="ARBA00023077"/>
    </source>
</evidence>
<comment type="subcellular location">
    <subcellularLocation>
        <location evidence="1">Cell outer membrane</location>
        <topology evidence="1">Multi-pass membrane protein</topology>
    </subcellularLocation>
</comment>
<evidence type="ECO:0000256" key="1">
    <source>
        <dbReference type="ARBA" id="ARBA00004571"/>
    </source>
</evidence>
<dbReference type="InterPro" id="IPR039426">
    <property type="entry name" value="TonB-dep_rcpt-like"/>
</dbReference>
<proteinExistence type="predicted"/>
<dbReference type="AlphaFoldDB" id="A0A644X4I4"/>
<evidence type="ECO:0000256" key="6">
    <source>
        <dbReference type="ARBA" id="ARBA00023004"/>
    </source>
</evidence>
<reference evidence="12" key="1">
    <citation type="submission" date="2019-08" db="EMBL/GenBank/DDBJ databases">
        <authorList>
            <person name="Kucharzyk K."/>
            <person name="Murdoch R.W."/>
            <person name="Higgins S."/>
            <person name="Loffler F."/>
        </authorList>
    </citation>
    <scope>NUCLEOTIDE SEQUENCE</scope>
</reference>
<keyword evidence="2" id="KW-0813">Transport</keyword>
<feature type="domain" description="TonB-dependent receptor-like beta-barrel" evidence="11">
    <location>
        <begin position="14"/>
        <end position="397"/>
    </location>
</feature>
<dbReference type="SUPFAM" id="SSF56935">
    <property type="entry name" value="Porins"/>
    <property type="match status" value="1"/>
</dbReference>
<dbReference type="Gene3D" id="2.40.170.20">
    <property type="entry name" value="TonB-dependent receptor, beta-barrel domain"/>
    <property type="match status" value="1"/>
</dbReference>
<dbReference type="EMBL" id="VSSQ01001779">
    <property type="protein sequence ID" value="MPM11065.1"/>
    <property type="molecule type" value="Genomic_DNA"/>
</dbReference>
<dbReference type="PANTHER" id="PTHR32552">
    <property type="entry name" value="FERRICHROME IRON RECEPTOR-RELATED"/>
    <property type="match status" value="1"/>
</dbReference>
<dbReference type="GO" id="GO:0015344">
    <property type="term" value="F:siderophore uptake transmembrane transporter activity"/>
    <property type="evidence" value="ECO:0007669"/>
    <property type="project" value="TreeGrafter"/>
</dbReference>
<evidence type="ECO:0000256" key="7">
    <source>
        <dbReference type="ARBA" id="ARBA00023065"/>
    </source>
</evidence>
<keyword evidence="5" id="KW-0732">Signal</keyword>
<keyword evidence="6" id="KW-0408">Iron</keyword>
<keyword evidence="9" id="KW-0472">Membrane</keyword>
<evidence type="ECO:0000313" key="12">
    <source>
        <dbReference type="EMBL" id="MPM11065.1"/>
    </source>
</evidence>
<dbReference type="PANTHER" id="PTHR32552:SF68">
    <property type="entry name" value="FERRICHROME OUTER MEMBRANE TRANSPORTER_PHAGE RECEPTOR"/>
    <property type="match status" value="1"/>
</dbReference>
<keyword evidence="3" id="KW-0410">Iron transport</keyword>